<protein>
    <recommendedName>
        <fullName evidence="3">Type II toxin-antitoxin system RelE/ParE family toxin</fullName>
    </recommendedName>
</protein>
<evidence type="ECO:0000313" key="2">
    <source>
        <dbReference type="Proteomes" id="UP000540423"/>
    </source>
</evidence>
<sequence>MAKHGSRRAKVGFTDAAITQINKLSETEVHALDRALAALSVDPTMGQEIPGSDPELRRYDDDMEDVTVIYYVTALRSVIVVAYVEA</sequence>
<comment type="caution">
    <text evidence="1">The sequence shown here is derived from an EMBL/GenBank/DDBJ whole genome shotgun (WGS) entry which is preliminary data.</text>
</comment>
<gene>
    <name evidence="1" type="ORF">HNQ79_006697</name>
</gene>
<reference evidence="1 2" key="1">
    <citation type="submission" date="2020-08" db="EMBL/GenBank/DDBJ databases">
        <title>Genomic Encyclopedia of Type Strains, Phase IV (KMG-IV): sequencing the most valuable type-strain genomes for metagenomic binning, comparative biology and taxonomic classification.</title>
        <authorList>
            <person name="Goeker M."/>
        </authorList>
    </citation>
    <scope>NUCLEOTIDE SEQUENCE [LARGE SCALE GENOMIC DNA]</scope>
    <source>
        <strain evidence="1 2">DSM 40141</strain>
    </source>
</reference>
<keyword evidence="2" id="KW-1185">Reference proteome</keyword>
<dbReference type="RefSeq" id="WP_308437380.1">
    <property type="nucleotide sequence ID" value="NZ_BNBN01000031.1"/>
</dbReference>
<dbReference type="AlphaFoldDB" id="A0A7X0HM42"/>
<proteinExistence type="predicted"/>
<dbReference type="Proteomes" id="UP000540423">
    <property type="component" value="Unassembled WGS sequence"/>
</dbReference>
<accession>A0A7X0HM42</accession>
<name>A0A7X0HM42_9ACTN</name>
<evidence type="ECO:0000313" key="1">
    <source>
        <dbReference type="EMBL" id="MBB6440184.1"/>
    </source>
</evidence>
<organism evidence="1 2">
    <name type="scientific">Streptomyces candidus</name>
    <dbReference type="NCBI Taxonomy" id="67283"/>
    <lineage>
        <taxon>Bacteria</taxon>
        <taxon>Bacillati</taxon>
        <taxon>Actinomycetota</taxon>
        <taxon>Actinomycetes</taxon>
        <taxon>Kitasatosporales</taxon>
        <taxon>Streptomycetaceae</taxon>
        <taxon>Streptomyces</taxon>
    </lineage>
</organism>
<evidence type="ECO:0008006" key="3">
    <source>
        <dbReference type="Google" id="ProtNLM"/>
    </source>
</evidence>
<dbReference type="EMBL" id="JACHEM010000042">
    <property type="protein sequence ID" value="MBB6440184.1"/>
    <property type="molecule type" value="Genomic_DNA"/>
</dbReference>